<evidence type="ECO:0000313" key="3">
    <source>
        <dbReference type="EMBL" id="KIU27834.1"/>
    </source>
</evidence>
<sequence>MRPPTIPRARARRPAHRAAAAHRGAARLLRDARGATIVEFAIVAVPFVALMLAVAVTSLAYFVQETLETAVERAARGIVTGRTQAADNKGTMSGMTRAQLAERFRQAGCASLPAFLPCSRLYVEVKSAVDWTLLDNSPPAITMGPDGRIANVFAYDLGNQGSIVAVRFMYVWPIQTSPLFDFSNIGKGRRLLMATSVAKSETYQ</sequence>
<protein>
    <submittedName>
        <fullName evidence="3">Pilus assembly protein TadE</fullName>
    </submittedName>
</protein>
<evidence type="ECO:0000256" key="1">
    <source>
        <dbReference type="SAM" id="Phobius"/>
    </source>
</evidence>
<dbReference type="Pfam" id="PF07811">
    <property type="entry name" value="TadE"/>
    <property type="match status" value="1"/>
</dbReference>
<dbReference type="InterPro" id="IPR012495">
    <property type="entry name" value="TadE-like_dom"/>
</dbReference>
<evidence type="ECO:0000313" key="4">
    <source>
        <dbReference type="Proteomes" id="UP000033203"/>
    </source>
</evidence>
<feature type="domain" description="TadE-like" evidence="2">
    <location>
        <begin position="34"/>
        <end position="76"/>
    </location>
</feature>
<name>A0A0D1KTN7_9SPHN</name>
<dbReference type="AlphaFoldDB" id="A0A0D1KTN7"/>
<organism evidence="3 4">
    <name type="scientific">Sphingomonas melonis</name>
    <dbReference type="NCBI Taxonomy" id="152682"/>
    <lineage>
        <taxon>Bacteria</taxon>
        <taxon>Pseudomonadati</taxon>
        <taxon>Pseudomonadota</taxon>
        <taxon>Alphaproteobacteria</taxon>
        <taxon>Sphingomonadales</taxon>
        <taxon>Sphingomonadaceae</taxon>
        <taxon>Sphingomonas</taxon>
    </lineage>
</organism>
<proteinExistence type="predicted"/>
<gene>
    <name evidence="3" type="ORF">SR41_09645</name>
</gene>
<accession>A0A0D1KTN7</accession>
<dbReference type="Proteomes" id="UP000033203">
    <property type="component" value="Unassembled WGS sequence"/>
</dbReference>
<reference evidence="3 4" key="1">
    <citation type="submission" date="2015-01" db="EMBL/GenBank/DDBJ databases">
        <title>Genome of Sphingomonas taxi strain 30a.</title>
        <authorList>
            <person name="Eevers N."/>
            <person name="Van Hamme J."/>
            <person name="Bottos E."/>
            <person name="Weyens N."/>
            <person name="Vangronsveld J."/>
        </authorList>
    </citation>
    <scope>NUCLEOTIDE SEQUENCE [LARGE SCALE GENOMIC DNA]</scope>
    <source>
        <strain evidence="3 4">30a</strain>
    </source>
</reference>
<feature type="transmembrane region" description="Helical" evidence="1">
    <location>
        <begin position="37"/>
        <end position="63"/>
    </location>
</feature>
<dbReference type="EMBL" id="JXTP01000037">
    <property type="protein sequence ID" value="KIU27834.1"/>
    <property type="molecule type" value="Genomic_DNA"/>
</dbReference>
<evidence type="ECO:0000259" key="2">
    <source>
        <dbReference type="Pfam" id="PF07811"/>
    </source>
</evidence>
<comment type="caution">
    <text evidence="3">The sequence shown here is derived from an EMBL/GenBank/DDBJ whole genome shotgun (WGS) entry which is preliminary data.</text>
</comment>
<keyword evidence="1" id="KW-1133">Transmembrane helix</keyword>
<keyword evidence="1" id="KW-0472">Membrane</keyword>
<keyword evidence="1" id="KW-0812">Transmembrane</keyword>
<dbReference type="PATRIC" id="fig|1549858.7.peg.2785"/>